<keyword evidence="4" id="KW-1185">Reference proteome</keyword>
<protein>
    <recommendedName>
        <fullName evidence="5">Prevent-host-death family protein</fullName>
    </recommendedName>
</protein>
<dbReference type="EMBL" id="NGLE02000001">
    <property type="protein sequence ID" value="MEI5992760.1"/>
    <property type="molecule type" value="Genomic_DNA"/>
</dbReference>
<comment type="similarity">
    <text evidence="1">Belongs to the phD/YefM antitoxin family.</text>
</comment>
<sequence length="165" mass="18942">MDKSKEISFSITDVKQSPMAIFDAAKESNAGIYIYNRKNVAGVMLTAEQYEALINKKKKSLEQDQNIRITQLNQLVRKKIAFGTLISTKNLDDQLKSVGFVSKKYGVDDYTEMMNELNETGKIEYQFQKKEDRTNIFAEVIGEQSNQSHLSDKLIVKKIHLRIDQ</sequence>
<evidence type="ECO:0000313" key="3">
    <source>
        <dbReference type="EMBL" id="OTO05411.1"/>
    </source>
</evidence>
<dbReference type="InterPro" id="IPR036165">
    <property type="entry name" value="YefM-like_sf"/>
</dbReference>
<reference evidence="2 4" key="2">
    <citation type="submission" date="2018-07" db="EMBL/GenBank/DDBJ databases">
        <title>The Genome Sequence of Enterococcus sp. DIV0659b.</title>
        <authorList>
            <consortium name="The Broad Institute Genomics Platform"/>
            <consortium name="The Broad Institute Genomic Center for Infectious Diseases"/>
            <person name="Earl A."/>
            <person name="Manson A."/>
            <person name="Schwartman J."/>
            <person name="Gilmore M."/>
            <person name="Abouelleil A."/>
            <person name="Cao P."/>
            <person name="Chapman S."/>
            <person name="Cusick C."/>
            <person name="Shea T."/>
            <person name="Young S."/>
            <person name="Neafsey D."/>
            <person name="Nusbaum C."/>
            <person name="Birren B."/>
        </authorList>
    </citation>
    <scope>NUCLEOTIDE SEQUENCE [LARGE SCALE GENOMIC DNA]</scope>
    <source>
        <strain evidence="2 4">4G2_DIV0659</strain>
    </source>
</reference>
<dbReference type="RefSeq" id="WP_086331453.1">
    <property type="nucleotide sequence ID" value="NZ_NGLE02000001.1"/>
</dbReference>
<reference evidence="3" key="1">
    <citation type="submission" date="2017-05" db="EMBL/GenBank/DDBJ databases">
        <title>The Genome Sequence of Enterococcus sp. 4G2_DIV0659.</title>
        <authorList>
            <consortium name="The Broad Institute Genomics Platform"/>
            <consortium name="The Broad Institute Genomic Center for Infectious Diseases"/>
            <person name="Earl A."/>
            <person name="Manson A."/>
            <person name="Schwartman J."/>
            <person name="Gilmore M."/>
            <person name="Abouelleil A."/>
            <person name="Cao P."/>
            <person name="Chapman S."/>
            <person name="Cusick C."/>
            <person name="Shea T."/>
            <person name="Young S."/>
            <person name="Neafsey D."/>
            <person name="Nusbaum C."/>
            <person name="Birren B."/>
        </authorList>
    </citation>
    <scope>NUCLEOTIDE SEQUENCE [LARGE SCALE GENOMIC DNA]</scope>
    <source>
        <strain evidence="3">4G2_DIV0659</strain>
    </source>
</reference>
<dbReference type="OrthoDB" id="2418231at2"/>
<evidence type="ECO:0000256" key="1">
    <source>
        <dbReference type="ARBA" id="ARBA00009981"/>
    </source>
</evidence>
<name>A0A242C5E2_9ENTE</name>
<evidence type="ECO:0000313" key="4">
    <source>
        <dbReference type="Proteomes" id="UP000195139"/>
    </source>
</evidence>
<dbReference type="AlphaFoldDB" id="A0A242C5E2"/>
<evidence type="ECO:0008006" key="5">
    <source>
        <dbReference type="Google" id="ProtNLM"/>
    </source>
</evidence>
<dbReference type="SUPFAM" id="SSF143120">
    <property type="entry name" value="YefM-like"/>
    <property type="match status" value="1"/>
</dbReference>
<proteinExistence type="inferred from homology"/>
<organism evidence="3">
    <name type="scientific">Candidatus Enterococcus mansonii</name>
    <dbReference type="NCBI Taxonomy" id="1834181"/>
    <lineage>
        <taxon>Bacteria</taxon>
        <taxon>Bacillati</taxon>
        <taxon>Bacillota</taxon>
        <taxon>Bacilli</taxon>
        <taxon>Lactobacillales</taxon>
        <taxon>Enterococcaceae</taxon>
        <taxon>Enterococcus</taxon>
    </lineage>
</organism>
<dbReference type="STRING" id="1834181.A5880_002584"/>
<evidence type="ECO:0000313" key="2">
    <source>
        <dbReference type="EMBL" id="MEI5992760.1"/>
    </source>
</evidence>
<dbReference type="EMBL" id="NGLE01000004">
    <property type="protein sequence ID" value="OTO05411.1"/>
    <property type="molecule type" value="Genomic_DNA"/>
</dbReference>
<accession>A0A242C5E2</accession>
<comment type="caution">
    <text evidence="3">The sequence shown here is derived from an EMBL/GenBank/DDBJ whole genome shotgun (WGS) entry which is preliminary data.</text>
</comment>
<gene>
    <name evidence="2" type="ORF">A5880_000299</name>
    <name evidence="3" type="ORF">A5880_002584</name>
</gene>
<dbReference type="Proteomes" id="UP000195139">
    <property type="component" value="Unassembled WGS sequence"/>
</dbReference>